<protein>
    <submittedName>
        <fullName evidence="2">Uncharacterized protein</fullName>
    </submittedName>
</protein>
<gene>
    <name evidence="2" type="ORF">F0562_018214</name>
</gene>
<feature type="region of interest" description="Disordered" evidence="1">
    <location>
        <begin position="132"/>
        <end position="157"/>
    </location>
</feature>
<feature type="region of interest" description="Disordered" evidence="1">
    <location>
        <begin position="1"/>
        <end position="96"/>
    </location>
</feature>
<feature type="compositionally biased region" description="Basic and acidic residues" evidence="1">
    <location>
        <begin position="32"/>
        <end position="43"/>
    </location>
</feature>
<dbReference type="OrthoDB" id="1930727at2759"/>
<dbReference type="AlphaFoldDB" id="A0A5J4ZAM2"/>
<dbReference type="PANTHER" id="PTHR37187">
    <property type="entry name" value="EXPRESSED PROTEIN"/>
    <property type="match status" value="1"/>
</dbReference>
<evidence type="ECO:0000313" key="3">
    <source>
        <dbReference type="Proteomes" id="UP000325577"/>
    </source>
</evidence>
<keyword evidence="3" id="KW-1185">Reference proteome</keyword>
<evidence type="ECO:0000256" key="1">
    <source>
        <dbReference type="SAM" id="MobiDB-lite"/>
    </source>
</evidence>
<accession>A0A5J4ZAM2</accession>
<reference evidence="2 3" key="1">
    <citation type="submission" date="2019-09" db="EMBL/GenBank/DDBJ databases">
        <title>A chromosome-level genome assembly of the Chinese tupelo Nyssa sinensis.</title>
        <authorList>
            <person name="Yang X."/>
            <person name="Kang M."/>
            <person name="Yang Y."/>
            <person name="Xiong H."/>
            <person name="Wang M."/>
            <person name="Zhang Z."/>
            <person name="Wang Z."/>
            <person name="Wu H."/>
            <person name="Ma T."/>
            <person name="Liu J."/>
            <person name="Xi Z."/>
        </authorList>
    </citation>
    <scope>NUCLEOTIDE SEQUENCE [LARGE SCALE GENOMIC DNA]</scope>
    <source>
        <strain evidence="2">J267</strain>
        <tissue evidence="2">Leaf</tissue>
    </source>
</reference>
<dbReference type="Proteomes" id="UP000325577">
    <property type="component" value="Linkage Group LG9"/>
</dbReference>
<name>A0A5J4ZAM2_9ASTE</name>
<feature type="compositionally biased region" description="Basic residues" evidence="1">
    <location>
        <begin position="1"/>
        <end position="15"/>
    </location>
</feature>
<evidence type="ECO:0000313" key="2">
    <source>
        <dbReference type="EMBL" id="KAA8514999.1"/>
    </source>
</evidence>
<organism evidence="2 3">
    <name type="scientific">Nyssa sinensis</name>
    <dbReference type="NCBI Taxonomy" id="561372"/>
    <lineage>
        <taxon>Eukaryota</taxon>
        <taxon>Viridiplantae</taxon>
        <taxon>Streptophyta</taxon>
        <taxon>Embryophyta</taxon>
        <taxon>Tracheophyta</taxon>
        <taxon>Spermatophyta</taxon>
        <taxon>Magnoliopsida</taxon>
        <taxon>eudicotyledons</taxon>
        <taxon>Gunneridae</taxon>
        <taxon>Pentapetalae</taxon>
        <taxon>asterids</taxon>
        <taxon>Cornales</taxon>
        <taxon>Nyssaceae</taxon>
        <taxon>Nyssa</taxon>
    </lineage>
</organism>
<dbReference type="EMBL" id="CM018052">
    <property type="protein sequence ID" value="KAA8514999.1"/>
    <property type="molecule type" value="Genomic_DNA"/>
</dbReference>
<dbReference type="PANTHER" id="PTHR37187:SF19">
    <property type="entry name" value="(RAPE) HYPOTHETICAL PROTEIN"/>
    <property type="match status" value="1"/>
</dbReference>
<proteinExistence type="predicted"/>
<sequence>MPSGAKKRKAAKKKKEKEANIANSATNSQGDDDLKTHDEKESDGGEVSSPESQDHPNLQHPFTEGEEEEVEKEDTTSARSFVSENKPVGEVNNDGESIQEVAIEEEGVVQIDNNLKPEDDSESKTVTIEHVESVKETHHGGLSGEGGSSSSSSSDDVVEKNIVVVESAESKEGIYNSVSESAPFVDSVKLVNSFSEVVTQITDSVPDGDAYKLVVETVPIVDSDKVSLFEEVVQETKSAPIENFATSDAVESGLKKDGEKMLPSVEVGTGVSSVVMDFGSQNKEDIVVSTSDQNAAASLDAMGSAAQENEDKLLVSFDASRVDTRNGAAHIKDSRIPESSDSQPMAPIDNLRNRAWRCLIGLCSLWNFEKYSGH</sequence>